<proteinExistence type="inferred from homology"/>
<comment type="similarity">
    <text evidence="1">Belongs to the FtsZ family.</text>
</comment>
<keyword evidence="3" id="KW-0342">GTP-binding</keyword>
<feature type="compositionally biased region" description="Low complexity" evidence="4">
    <location>
        <begin position="458"/>
        <end position="467"/>
    </location>
</feature>
<dbReference type="EMBL" id="JAOPGA020000241">
    <property type="protein sequence ID" value="KAL0477803.1"/>
    <property type="molecule type" value="Genomic_DNA"/>
</dbReference>
<dbReference type="PANTHER" id="PTHR30314">
    <property type="entry name" value="CELL DIVISION PROTEIN FTSZ-RELATED"/>
    <property type="match status" value="1"/>
</dbReference>
<dbReference type="PRINTS" id="PR00423">
    <property type="entry name" value="CELLDVISFTSZ"/>
</dbReference>
<evidence type="ECO:0000256" key="3">
    <source>
        <dbReference type="ARBA" id="ARBA00023134"/>
    </source>
</evidence>
<feature type="region of interest" description="Disordered" evidence="4">
    <location>
        <begin position="454"/>
        <end position="480"/>
    </location>
</feature>
<dbReference type="SMART" id="SM00864">
    <property type="entry name" value="Tubulin"/>
    <property type="match status" value="1"/>
</dbReference>
<feature type="domain" description="Tubulin/FtsZ GTPase" evidence="5">
    <location>
        <begin position="80"/>
        <end position="272"/>
    </location>
</feature>
<dbReference type="GO" id="GO:0051301">
    <property type="term" value="P:cell division"/>
    <property type="evidence" value="ECO:0007669"/>
    <property type="project" value="UniProtKB-KW"/>
</dbReference>
<keyword evidence="8" id="KW-1185">Reference proteome</keyword>
<dbReference type="AlphaFoldDB" id="A0AAW2YLC5"/>
<dbReference type="SUPFAM" id="SSF52490">
    <property type="entry name" value="Tubulin nucleotide-binding domain-like"/>
    <property type="match status" value="1"/>
</dbReference>
<dbReference type="GO" id="GO:0005737">
    <property type="term" value="C:cytoplasm"/>
    <property type="evidence" value="ECO:0007669"/>
    <property type="project" value="TreeGrafter"/>
</dbReference>
<comment type="caution">
    <text evidence="7">The sequence shown here is derived from an EMBL/GenBank/DDBJ whole genome shotgun (WGS) entry which is preliminary data.</text>
</comment>
<evidence type="ECO:0000256" key="2">
    <source>
        <dbReference type="ARBA" id="ARBA00022741"/>
    </source>
</evidence>
<gene>
    <name evidence="7" type="ORF">AKO1_013821</name>
</gene>
<sequence length="492" mass="53974">MIRPIVRYALCRKHLNKSCINILYNKRWLSSESSNRMLMWHASQDDESWAARHTIGIKKSYHTHNEYDLETPKIRQDKVRISVVGVGGGGSNTVDNMIQSTLNGVDFFVCNTDAQALERSTCENKIQIGAETTGGLGSGAQPNVGRRSAEESVDSLLSVVGECHMMFICAGMGGGTGTGAAPVIAAAAKKRGTIVVAVVTTPFEFEGNKRMNAASEGIKDLERSVDTLIVVPNENIFNIAGSDTPVLEAFKMSDQVLLEGVRGITDIMVKPGLINLDFADVKTIMQRGGRAFMGTGFGFHTKQKSLDTFWDKQQKQVAERLRLDGVVPAEQGHGVNRGKTAALGALYNPLLDSYNISQSENVLLSITASKNITLFEIQDISNAVRQRVGKDTNMIIGTTFSDPNEDAIFQDGVKVSVVITGIPRGTETVNRVSLPITPRVEHIENVVKETIVEPTPPQQEQQQQVGQHAPLQQNTPTDEREGWFVRFIKKHW</sequence>
<organism evidence="7 8">
    <name type="scientific">Acrasis kona</name>
    <dbReference type="NCBI Taxonomy" id="1008807"/>
    <lineage>
        <taxon>Eukaryota</taxon>
        <taxon>Discoba</taxon>
        <taxon>Heterolobosea</taxon>
        <taxon>Tetramitia</taxon>
        <taxon>Eutetramitia</taxon>
        <taxon>Acrasidae</taxon>
        <taxon>Acrasis</taxon>
    </lineage>
</organism>
<evidence type="ECO:0000313" key="8">
    <source>
        <dbReference type="Proteomes" id="UP001431209"/>
    </source>
</evidence>
<dbReference type="PANTHER" id="PTHR30314:SF3">
    <property type="entry name" value="MITOCHONDRIAL DIVISION PROTEIN FSZA"/>
    <property type="match status" value="1"/>
</dbReference>
<reference evidence="7 8" key="1">
    <citation type="submission" date="2024-03" db="EMBL/GenBank/DDBJ databases">
        <title>The Acrasis kona genome and developmental transcriptomes reveal deep origins of eukaryotic multicellular pathways.</title>
        <authorList>
            <person name="Sheikh S."/>
            <person name="Fu C.-J."/>
            <person name="Brown M.W."/>
            <person name="Baldauf S.L."/>
        </authorList>
    </citation>
    <scope>NUCLEOTIDE SEQUENCE [LARGE SCALE GENOMIC DNA]</scope>
    <source>
        <strain evidence="7 8">ATCC MYA-3509</strain>
    </source>
</reference>
<dbReference type="InterPro" id="IPR003008">
    <property type="entry name" value="Tubulin_FtsZ_GTPase"/>
</dbReference>
<name>A0AAW2YLC5_9EUKA</name>
<dbReference type="InterPro" id="IPR036525">
    <property type="entry name" value="Tubulin/FtsZ_GTPase_sf"/>
</dbReference>
<dbReference type="FunFam" id="3.40.50.1440:FF:000001">
    <property type="entry name" value="Cell division protein FtsZ"/>
    <property type="match status" value="1"/>
</dbReference>
<dbReference type="SUPFAM" id="SSF55307">
    <property type="entry name" value="Tubulin C-terminal domain-like"/>
    <property type="match status" value="2"/>
</dbReference>
<dbReference type="PROSITE" id="PS01134">
    <property type="entry name" value="FTSZ_1"/>
    <property type="match status" value="1"/>
</dbReference>
<accession>A0AAW2YLC5</accession>
<dbReference type="InterPro" id="IPR024757">
    <property type="entry name" value="FtsZ_C"/>
</dbReference>
<dbReference type="GO" id="GO:0032153">
    <property type="term" value="C:cell division site"/>
    <property type="evidence" value="ECO:0007669"/>
    <property type="project" value="TreeGrafter"/>
</dbReference>
<feature type="domain" description="Tubulin/FtsZ 2-layer sandwich" evidence="6">
    <location>
        <begin position="274"/>
        <end position="431"/>
    </location>
</feature>
<dbReference type="InterPro" id="IPR020805">
    <property type="entry name" value="Cell_div_FtsZ_CS"/>
</dbReference>
<keyword evidence="7" id="KW-0132">Cell division</keyword>
<keyword evidence="2" id="KW-0547">Nucleotide-binding</keyword>
<dbReference type="HAMAP" id="MF_00909">
    <property type="entry name" value="FtsZ"/>
    <property type="match status" value="1"/>
</dbReference>
<dbReference type="NCBIfam" id="TIGR00065">
    <property type="entry name" value="ftsZ"/>
    <property type="match status" value="1"/>
</dbReference>
<dbReference type="InterPro" id="IPR008280">
    <property type="entry name" value="Tub_FtsZ_C"/>
</dbReference>
<dbReference type="GO" id="GO:0003924">
    <property type="term" value="F:GTPase activity"/>
    <property type="evidence" value="ECO:0007669"/>
    <property type="project" value="InterPro"/>
</dbReference>
<dbReference type="InterPro" id="IPR045061">
    <property type="entry name" value="FtsZ/CetZ"/>
</dbReference>
<evidence type="ECO:0000313" key="7">
    <source>
        <dbReference type="EMBL" id="KAL0477803.1"/>
    </source>
</evidence>
<evidence type="ECO:0000259" key="5">
    <source>
        <dbReference type="SMART" id="SM00864"/>
    </source>
</evidence>
<dbReference type="PROSITE" id="PS01135">
    <property type="entry name" value="FTSZ_2"/>
    <property type="match status" value="1"/>
</dbReference>
<dbReference type="Pfam" id="PF12327">
    <property type="entry name" value="FtsZ_C"/>
    <property type="match status" value="1"/>
</dbReference>
<keyword evidence="7" id="KW-0131">Cell cycle</keyword>
<dbReference type="Proteomes" id="UP001431209">
    <property type="component" value="Unassembled WGS sequence"/>
</dbReference>
<dbReference type="SMART" id="SM00865">
    <property type="entry name" value="Tubulin_C"/>
    <property type="match status" value="1"/>
</dbReference>
<dbReference type="GO" id="GO:0005525">
    <property type="term" value="F:GTP binding"/>
    <property type="evidence" value="ECO:0007669"/>
    <property type="project" value="UniProtKB-KW"/>
</dbReference>
<evidence type="ECO:0000256" key="1">
    <source>
        <dbReference type="ARBA" id="ARBA00009690"/>
    </source>
</evidence>
<dbReference type="InterPro" id="IPR018316">
    <property type="entry name" value="Tubulin/FtsZ_2-layer-sand-dom"/>
</dbReference>
<dbReference type="CDD" id="cd02201">
    <property type="entry name" value="FtsZ_type1"/>
    <property type="match status" value="1"/>
</dbReference>
<dbReference type="Pfam" id="PF00091">
    <property type="entry name" value="Tubulin"/>
    <property type="match status" value="1"/>
</dbReference>
<evidence type="ECO:0000256" key="4">
    <source>
        <dbReference type="SAM" id="MobiDB-lite"/>
    </source>
</evidence>
<evidence type="ECO:0000259" key="6">
    <source>
        <dbReference type="SMART" id="SM00865"/>
    </source>
</evidence>
<dbReference type="InterPro" id="IPR000158">
    <property type="entry name" value="Cell_div_FtsZ"/>
</dbReference>
<dbReference type="Gene3D" id="3.40.50.1440">
    <property type="entry name" value="Tubulin/FtsZ, GTPase domain"/>
    <property type="match status" value="1"/>
</dbReference>
<protein>
    <submittedName>
        <fullName evidence="7">Cell division protein FtsZ</fullName>
    </submittedName>
</protein>